<dbReference type="InterPro" id="IPR018060">
    <property type="entry name" value="HTH_AraC"/>
</dbReference>
<keyword evidence="2" id="KW-0238">DNA-binding</keyword>
<dbReference type="Gene3D" id="1.10.10.60">
    <property type="entry name" value="Homeodomain-like"/>
    <property type="match status" value="1"/>
</dbReference>
<evidence type="ECO:0000259" key="4">
    <source>
        <dbReference type="PROSITE" id="PS01124"/>
    </source>
</evidence>
<proteinExistence type="predicted"/>
<gene>
    <name evidence="5" type="ORF">K4G66_02360</name>
</gene>
<name>A0AA49GMI6_9BACT</name>
<dbReference type="PANTHER" id="PTHR43280:SF32">
    <property type="entry name" value="TRANSCRIPTIONAL REGULATORY PROTEIN"/>
    <property type="match status" value="1"/>
</dbReference>
<dbReference type="PANTHER" id="PTHR43280">
    <property type="entry name" value="ARAC-FAMILY TRANSCRIPTIONAL REGULATOR"/>
    <property type="match status" value="1"/>
</dbReference>
<dbReference type="EMBL" id="CP120682">
    <property type="protein sequence ID" value="WKN37552.1"/>
    <property type="molecule type" value="Genomic_DNA"/>
</dbReference>
<keyword evidence="1" id="KW-0805">Transcription regulation</keyword>
<feature type="domain" description="HTH araC/xylS-type" evidence="4">
    <location>
        <begin position="200"/>
        <end position="298"/>
    </location>
</feature>
<dbReference type="InterPro" id="IPR037923">
    <property type="entry name" value="HTH-like"/>
</dbReference>
<keyword evidence="3" id="KW-0804">Transcription</keyword>
<sequence length="306" mass="35455">MTNLCTSNQAVPYADAASRLPIAHTEKTIPFEIHTLKWIEKNRWPQHAVPQRHNHFEIIWVKCGTGVHLIDLEKHEIEDDTIYYLTPGQVHLLKASRHSEGYLISFSAEFIGLAEDHINLAFTSELSYACSQSPVIQVSEAMKDEMQDILERMIKEYNNYFLLRAEVLKGFLKIFLIYLTRQSEKFRQKSAPNQNAGLVKRFLSLLDKNFMSKKMVADYARELCVTPNYLNEMVKKVSGIPASEHIKRRIILEAKRQASYTDVSMKEIAYNLGFNDTSHFSKFFKNASGISFTDFKKKQRHPYHLC</sequence>
<dbReference type="GO" id="GO:0003700">
    <property type="term" value="F:DNA-binding transcription factor activity"/>
    <property type="evidence" value="ECO:0007669"/>
    <property type="project" value="InterPro"/>
</dbReference>
<dbReference type="AlphaFoldDB" id="A0AA49GMI6"/>
<dbReference type="Pfam" id="PF12833">
    <property type="entry name" value="HTH_18"/>
    <property type="match status" value="1"/>
</dbReference>
<dbReference type="GO" id="GO:0043565">
    <property type="term" value="F:sequence-specific DNA binding"/>
    <property type="evidence" value="ECO:0007669"/>
    <property type="project" value="InterPro"/>
</dbReference>
<protein>
    <submittedName>
        <fullName evidence="5">Helix-turn-helix transcriptional regulator</fullName>
    </submittedName>
</protein>
<evidence type="ECO:0000313" key="5">
    <source>
        <dbReference type="EMBL" id="WKN37552.1"/>
    </source>
</evidence>
<evidence type="ECO:0000256" key="2">
    <source>
        <dbReference type="ARBA" id="ARBA00023125"/>
    </source>
</evidence>
<dbReference type="SUPFAM" id="SSF46689">
    <property type="entry name" value="Homeodomain-like"/>
    <property type="match status" value="1"/>
</dbReference>
<organism evidence="5">
    <name type="scientific">Roseihalotalea indica</name>
    <dbReference type="NCBI Taxonomy" id="2867963"/>
    <lineage>
        <taxon>Bacteria</taxon>
        <taxon>Pseudomonadati</taxon>
        <taxon>Bacteroidota</taxon>
        <taxon>Cytophagia</taxon>
        <taxon>Cytophagales</taxon>
        <taxon>Catalimonadaceae</taxon>
        <taxon>Roseihalotalea</taxon>
    </lineage>
</organism>
<accession>A0AA49GMI6</accession>
<dbReference type="Pfam" id="PF02311">
    <property type="entry name" value="AraC_binding"/>
    <property type="match status" value="1"/>
</dbReference>
<dbReference type="InterPro" id="IPR003313">
    <property type="entry name" value="AraC-bd"/>
</dbReference>
<evidence type="ECO:0000256" key="1">
    <source>
        <dbReference type="ARBA" id="ARBA00023015"/>
    </source>
</evidence>
<evidence type="ECO:0000256" key="3">
    <source>
        <dbReference type="ARBA" id="ARBA00023163"/>
    </source>
</evidence>
<dbReference type="InterPro" id="IPR009057">
    <property type="entry name" value="Homeodomain-like_sf"/>
</dbReference>
<reference evidence="5" key="2">
    <citation type="journal article" date="2024" name="Antonie Van Leeuwenhoek">
        <title>Roseihalotalea indica gen. nov., sp. nov., a halophilic Bacteroidetes from mesopelagic Southwest Indian Ocean with higher carbohydrate metabolic potential.</title>
        <authorList>
            <person name="Chen B."/>
            <person name="Zhang M."/>
            <person name="Lin D."/>
            <person name="Ye J."/>
            <person name="Tang K."/>
        </authorList>
    </citation>
    <scope>NUCLEOTIDE SEQUENCE</scope>
    <source>
        <strain evidence="5">TK19036</strain>
    </source>
</reference>
<dbReference type="SMART" id="SM00342">
    <property type="entry name" value="HTH_ARAC"/>
    <property type="match status" value="1"/>
</dbReference>
<dbReference type="SUPFAM" id="SSF51215">
    <property type="entry name" value="Regulatory protein AraC"/>
    <property type="match status" value="1"/>
</dbReference>
<dbReference type="PROSITE" id="PS01124">
    <property type="entry name" value="HTH_ARAC_FAMILY_2"/>
    <property type="match status" value="1"/>
</dbReference>
<reference evidence="5" key="1">
    <citation type="journal article" date="2023" name="Comput. Struct. Biotechnol. J.">
        <title>Discovery of a novel marine Bacteroidetes with a rich repertoire of carbohydrate-active enzymes.</title>
        <authorList>
            <person name="Chen B."/>
            <person name="Liu G."/>
            <person name="Chen Q."/>
            <person name="Wang H."/>
            <person name="Liu L."/>
            <person name="Tang K."/>
        </authorList>
    </citation>
    <scope>NUCLEOTIDE SEQUENCE</scope>
    <source>
        <strain evidence="5">TK19036</strain>
    </source>
</reference>